<name>A0ABZ0YXT6_9GAMM</name>
<evidence type="ECO:0000256" key="1">
    <source>
        <dbReference type="ARBA" id="ARBA00008520"/>
    </source>
</evidence>
<feature type="signal peptide" evidence="3">
    <location>
        <begin position="1"/>
        <end position="20"/>
    </location>
</feature>
<keyword evidence="5" id="KW-1185">Reference proteome</keyword>
<evidence type="ECO:0000313" key="5">
    <source>
        <dbReference type="Proteomes" id="UP001327459"/>
    </source>
</evidence>
<evidence type="ECO:0000256" key="3">
    <source>
        <dbReference type="SAM" id="SignalP"/>
    </source>
</evidence>
<dbReference type="RefSeq" id="WP_322521824.1">
    <property type="nucleotide sequence ID" value="NZ_CP140153.1"/>
</dbReference>
<dbReference type="PROSITE" id="PS51257">
    <property type="entry name" value="PROKAR_LIPOPROTEIN"/>
    <property type="match status" value="1"/>
</dbReference>
<comment type="similarity">
    <text evidence="1">Belongs to the bacterial solute-binding protein 1 family.</text>
</comment>
<accession>A0ABZ0YXT6</accession>
<dbReference type="PANTHER" id="PTHR30006:SF15">
    <property type="entry name" value="IRON-UTILIZATION PERIPLASMIC PROTEIN"/>
    <property type="match status" value="1"/>
</dbReference>
<dbReference type="CDD" id="cd13542">
    <property type="entry name" value="PBP2_FutA1_ilke"/>
    <property type="match status" value="1"/>
</dbReference>
<sequence length="353" mass="38259">MSRFIRFAALALTASGLTLAGCSDNGDQAADTGAEQATTTINVYSARKEDLIAPLLDRFTDETGIEVQLLTAKAGALLSRLESEGRNTPADLLITVDAGNLQRAKESGVFQAIDSATLSDRIPANLRDVDNQWFGLSQRARVIFTHNERVEDGAITSYADLADPKFKGRICIRSSDNVYNQSLVASLIAEHGEQWTEKWATGLVENMARKPQGGDRDQIRAVAAGECDIAVANTYYYGAMQNGSDTDREAADAVRLVWPNQDDRGAHVNVSGAGMVAASDKTEAVTQLLEFLTTESSQEWYAQVNNEFPVRPGVPAAETLAQWGEFKADDLNLSKLGELNPAAVKLMDRAGWQ</sequence>
<dbReference type="Gene3D" id="3.40.190.10">
    <property type="entry name" value="Periplasmic binding protein-like II"/>
    <property type="match status" value="2"/>
</dbReference>
<dbReference type="Proteomes" id="UP001327459">
    <property type="component" value="Chromosome"/>
</dbReference>
<organism evidence="4 5">
    <name type="scientific">Guyparkeria halophila</name>
    <dbReference type="NCBI Taxonomy" id="47960"/>
    <lineage>
        <taxon>Bacteria</taxon>
        <taxon>Pseudomonadati</taxon>
        <taxon>Pseudomonadota</taxon>
        <taxon>Gammaproteobacteria</taxon>
        <taxon>Chromatiales</taxon>
        <taxon>Thioalkalibacteraceae</taxon>
        <taxon>Guyparkeria</taxon>
    </lineage>
</organism>
<evidence type="ECO:0000256" key="2">
    <source>
        <dbReference type="ARBA" id="ARBA00022729"/>
    </source>
</evidence>
<reference evidence="4 5" key="1">
    <citation type="submission" date="2023-11" db="EMBL/GenBank/DDBJ databases">
        <title>MicrobeMod: A computational toolkit for identifying prokaryotic methylation and restriction-modification with nanopore sequencing.</title>
        <authorList>
            <person name="Crits-Christoph A."/>
            <person name="Kang S.C."/>
            <person name="Lee H."/>
            <person name="Ostrov N."/>
        </authorList>
    </citation>
    <scope>NUCLEOTIDE SEQUENCE [LARGE SCALE GENOMIC DNA]</scope>
    <source>
        <strain evidence="4 5">ATCC 49870</strain>
    </source>
</reference>
<proteinExistence type="inferred from homology"/>
<dbReference type="PIRSF" id="PIRSF002825">
    <property type="entry name" value="CfbpA"/>
    <property type="match status" value="1"/>
</dbReference>
<feature type="chain" id="PRO_5047550060" evidence="3">
    <location>
        <begin position="21"/>
        <end position="353"/>
    </location>
</feature>
<dbReference type="SUPFAM" id="SSF53850">
    <property type="entry name" value="Periplasmic binding protein-like II"/>
    <property type="match status" value="1"/>
</dbReference>
<keyword evidence="2 3" id="KW-0732">Signal</keyword>
<dbReference type="InterPro" id="IPR026045">
    <property type="entry name" value="Ferric-bd"/>
</dbReference>
<dbReference type="Pfam" id="PF13343">
    <property type="entry name" value="SBP_bac_6"/>
    <property type="match status" value="1"/>
</dbReference>
<protein>
    <submittedName>
        <fullName evidence="4">Fe(3+) ABC transporter substrate-binding protein</fullName>
    </submittedName>
</protein>
<gene>
    <name evidence="4" type="ORF">SR882_02745</name>
</gene>
<dbReference type="PANTHER" id="PTHR30006">
    <property type="entry name" value="THIAMINE-BINDING PERIPLASMIC PROTEIN-RELATED"/>
    <property type="match status" value="1"/>
</dbReference>
<evidence type="ECO:0000313" key="4">
    <source>
        <dbReference type="EMBL" id="WQH16836.1"/>
    </source>
</evidence>
<dbReference type="EMBL" id="CP140153">
    <property type="protein sequence ID" value="WQH16836.1"/>
    <property type="molecule type" value="Genomic_DNA"/>
</dbReference>